<evidence type="ECO:0000313" key="2">
    <source>
        <dbReference type="Proteomes" id="UP000190641"/>
    </source>
</evidence>
<name>A0A9X6B637_BACCE</name>
<accession>A0A9X6B637</accession>
<protein>
    <submittedName>
        <fullName evidence="1">Resolvase</fullName>
    </submittedName>
</protein>
<proteinExistence type="predicted"/>
<gene>
    <name evidence="1" type="ORF">BLX06_27460</name>
</gene>
<evidence type="ECO:0000313" key="1">
    <source>
        <dbReference type="EMBL" id="OOR71995.1"/>
    </source>
</evidence>
<dbReference type="Proteomes" id="UP000190641">
    <property type="component" value="Unassembled WGS sequence"/>
</dbReference>
<sequence length="47" mass="5400">MNHAIELRQQTKKTIKEICAITSVSLAALDRKLRELKKDAKTTLLFM</sequence>
<reference evidence="1 2" key="1">
    <citation type="submission" date="2017-01" db="EMBL/GenBank/DDBJ databases">
        <title>Bacillus cereus isolates.</title>
        <authorList>
            <person name="Beno S.M."/>
        </authorList>
    </citation>
    <scope>NUCLEOTIDE SEQUENCE [LARGE SCALE GENOMIC DNA]</scope>
    <source>
        <strain evidence="1 2">FSL K6-1030</strain>
    </source>
</reference>
<dbReference type="EMBL" id="MUAU01000150">
    <property type="protein sequence ID" value="OOR71995.1"/>
    <property type="molecule type" value="Genomic_DNA"/>
</dbReference>
<organism evidence="1 2">
    <name type="scientific">Bacillus cereus</name>
    <dbReference type="NCBI Taxonomy" id="1396"/>
    <lineage>
        <taxon>Bacteria</taxon>
        <taxon>Bacillati</taxon>
        <taxon>Bacillota</taxon>
        <taxon>Bacilli</taxon>
        <taxon>Bacillales</taxon>
        <taxon>Bacillaceae</taxon>
        <taxon>Bacillus</taxon>
        <taxon>Bacillus cereus group</taxon>
    </lineage>
</organism>
<dbReference type="AlphaFoldDB" id="A0A9X6B637"/>
<comment type="caution">
    <text evidence="1">The sequence shown here is derived from an EMBL/GenBank/DDBJ whole genome shotgun (WGS) entry which is preliminary data.</text>
</comment>